<feature type="active site" description="Nucleophile" evidence="6">
    <location>
        <position position="70"/>
    </location>
</feature>
<comment type="function">
    <text evidence="7">Lipolytic acyl hydrolase (LAH).</text>
</comment>
<dbReference type="FunFam" id="3.40.1090.10:FF:000005">
    <property type="entry name" value="Patatin"/>
    <property type="match status" value="1"/>
</dbReference>
<keyword evidence="10" id="KW-1185">Reference proteome</keyword>
<feature type="domain" description="PNPLA" evidence="8">
    <location>
        <begin position="26"/>
        <end position="232"/>
    </location>
</feature>
<name>A0A9Q0L3Q4_9MAGN</name>
<evidence type="ECO:0000313" key="9">
    <source>
        <dbReference type="EMBL" id="KAJ4981978.1"/>
    </source>
</evidence>
<comment type="caution">
    <text evidence="9">The sequence shown here is derived from an EMBL/GenBank/DDBJ whole genome shotgun (WGS) entry which is preliminary data.</text>
</comment>
<dbReference type="PROSITE" id="PS51635">
    <property type="entry name" value="PNPLA"/>
    <property type="match status" value="1"/>
</dbReference>
<gene>
    <name evidence="9" type="ORF">NE237_032815</name>
</gene>
<accession>A0A9Q0L3Q4</accession>
<dbReference type="Pfam" id="PF01734">
    <property type="entry name" value="Patatin"/>
    <property type="match status" value="1"/>
</dbReference>
<evidence type="ECO:0000259" key="8">
    <source>
        <dbReference type="PROSITE" id="PS51635"/>
    </source>
</evidence>
<dbReference type="Proteomes" id="UP001141806">
    <property type="component" value="Unassembled WGS sequence"/>
</dbReference>
<dbReference type="EC" id="3.1.1.-" evidence="7"/>
<evidence type="ECO:0000256" key="1">
    <source>
        <dbReference type="ARBA" id="ARBA00010240"/>
    </source>
</evidence>
<dbReference type="GO" id="GO:0016042">
    <property type="term" value="P:lipid catabolic process"/>
    <property type="evidence" value="ECO:0007669"/>
    <property type="project" value="UniProtKB-UniRule"/>
</dbReference>
<evidence type="ECO:0000313" key="10">
    <source>
        <dbReference type="Proteomes" id="UP001141806"/>
    </source>
</evidence>
<dbReference type="EMBL" id="JAMYWD010000001">
    <property type="protein sequence ID" value="KAJ4981978.1"/>
    <property type="molecule type" value="Genomic_DNA"/>
</dbReference>
<sequence length="413" mass="45814">METIPATSAIQIQPPTSRTENIITILSIDGGGIRGIIPATILEFLESQLQEIDGEDAKLADYFDVIAGTSTGGLVTAMLTAPDDNGRPLFAAKDIKPFYLEYCSKIFPQYKGPFSSMVKLFKTITGPKYDGEYLHSIVRKKLGERRLNQTITSIVIPTFDIKQLQPTIFSSYKANRDMAMNAQLSDICIGTSAAPTYLPIHYFKNKDKEGNVREFNLIDGGVVANNPALVAIGEITKHTHLKKNPGFLSFRPLECDRFLLISLGTGVAKIKQKYNATKVNKWGAQGWLYNDGSTPLIDVFSQASGDMVDFYLSVVFKALQSDENYYLRIQDYTLSGSISSVDIATKENLNNLVKVGEELLNKPVSKVNLETGLNEPVDQNGVTNAETLKKFAKLLSEERKFRQQQSSKDKIEK</sequence>
<dbReference type="PANTHER" id="PTHR32176:SF92">
    <property type="entry name" value="XYLOSE ISOMERASE"/>
    <property type="match status" value="1"/>
</dbReference>
<evidence type="ECO:0000256" key="6">
    <source>
        <dbReference type="PROSITE-ProRule" id="PRU01161"/>
    </source>
</evidence>
<protein>
    <recommendedName>
        <fullName evidence="7">Patatin</fullName>
        <ecNumber evidence="7">3.1.1.-</ecNumber>
    </recommendedName>
</protein>
<feature type="active site" description="Proton acceptor" evidence="6">
    <location>
        <position position="219"/>
    </location>
</feature>
<dbReference type="AlphaFoldDB" id="A0A9Q0L3Q4"/>
<feature type="short sequence motif" description="DGA/G" evidence="6">
    <location>
        <begin position="219"/>
        <end position="221"/>
    </location>
</feature>
<dbReference type="SUPFAM" id="SSF52151">
    <property type="entry name" value="FabD/lysophospholipase-like"/>
    <property type="match status" value="1"/>
</dbReference>
<keyword evidence="4 6" id="KW-0442">Lipid degradation</keyword>
<proteinExistence type="inferred from homology"/>
<feature type="short sequence motif" description="GXGXXG" evidence="6">
    <location>
        <begin position="30"/>
        <end position="35"/>
    </location>
</feature>
<keyword evidence="2 6" id="KW-0378">Hydrolase</keyword>
<dbReference type="OrthoDB" id="1658288at2759"/>
<comment type="domain">
    <text evidence="7">The nitrogen atoms of the two glycine residues in the GGXR motif define the oxyanion hole, and stabilize the oxyanion that forms during the nucleophilic attack by the catalytic serine during substrate cleavage.</text>
</comment>
<reference evidence="9" key="1">
    <citation type="journal article" date="2023" name="Plant J.">
        <title>The genome of the king protea, Protea cynaroides.</title>
        <authorList>
            <person name="Chang J."/>
            <person name="Duong T.A."/>
            <person name="Schoeman C."/>
            <person name="Ma X."/>
            <person name="Roodt D."/>
            <person name="Barker N."/>
            <person name="Li Z."/>
            <person name="Van de Peer Y."/>
            <person name="Mizrachi E."/>
        </authorList>
    </citation>
    <scope>NUCLEOTIDE SEQUENCE</scope>
    <source>
        <tissue evidence="9">Young leaves</tissue>
    </source>
</reference>
<evidence type="ECO:0000256" key="7">
    <source>
        <dbReference type="RuleBase" id="RU361262"/>
    </source>
</evidence>
<dbReference type="GO" id="GO:0004620">
    <property type="term" value="F:phospholipase activity"/>
    <property type="evidence" value="ECO:0007669"/>
    <property type="project" value="TreeGrafter"/>
</dbReference>
<dbReference type="GO" id="GO:0047372">
    <property type="term" value="F:monoacylglycerol lipase activity"/>
    <property type="evidence" value="ECO:0007669"/>
    <property type="project" value="TreeGrafter"/>
</dbReference>
<organism evidence="9 10">
    <name type="scientific">Protea cynaroides</name>
    <dbReference type="NCBI Taxonomy" id="273540"/>
    <lineage>
        <taxon>Eukaryota</taxon>
        <taxon>Viridiplantae</taxon>
        <taxon>Streptophyta</taxon>
        <taxon>Embryophyta</taxon>
        <taxon>Tracheophyta</taxon>
        <taxon>Spermatophyta</taxon>
        <taxon>Magnoliopsida</taxon>
        <taxon>Proteales</taxon>
        <taxon>Proteaceae</taxon>
        <taxon>Protea</taxon>
    </lineage>
</organism>
<keyword evidence="3" id="KW-0611">Plant defense</keyword>
<dbReference type="InterPro" id="IPR016035">
    <property type="entry name" value="Acyl_Trfase/lysoPLipase"/>
</dbReference>
<evidence type="ECO:0000256" key="2">
    <source>
        <dbReference type="ARBA" id="ARBA00022801"/>
    </source>
</evidence>
<keyword evidence="5 6" id="KW-0443">Lipid metabolism</keyword>
<evidence type="ECO:0000256" key="4">
    <source>
        <dbReference type="ARBA" id="ARBA00022963"/>
    </source>
</evidence>
<evidence type="ECO:0000256" key="5">
    <source>
        <dbReference type="ARBA" id="ARBA00023098"/>
    </source>
</evidence>
<evidence type="ECO:0000256" key="3">
    <source>
        <dbReference type="ARBA" id="ARBA00022821"/>
    </source>
</evidence>
<comment type="similarity">
    <text evidence="1 7">Belongs to the patatin family.</text>
</comment>
<dbReference type="PANTHER" id="PTHR32176">
    <property type="entry name" value="XYLOSE ISOMERASE"/>
    <property type="match status" value="1"/>
</dbReference>
<dbReference type="GO" id="GO:0006952">
    <property type="term" value="P:defense response"/>
    <property type="evidence" value="ECO:0007669"/>
    <property type="project" value="UniProtKB-KW"/>
</dbReference>
<dbReference type="Gene3D" id="3.40.1090.10">
    <property type="entry name" value="Cytosolic phospholipase A2 catalytic domain"/>
    <property type="match status" value="1"/>
</dbReference>
<dbReference type="CDD" id="cd07214">
    <property type="entry name" value="Pat17_isozyme_like"/>
    <property type="match status" value="1"/>
</dbReference>
<dbReference type="InterPro" id="IPR002641">
    <property type="entry name" value="PNPLA_dom"/>
</dbReference>
<feature type="short sequence motif" description="GXSXG" evidence="6">
    <location>
        <begin position="68"/>
        <end position="72"/>
    </location>
</feature>